<feature type="region of interest" description="Disordered" evidence="1">
    <location>
        <begin position="79"/>
        <end position="98"/>
    </location>
</feature>
<dbReference type="AlphaFoldDB" id="A0ABD1F3K7"/>
<dbReference type="Gene3D" id="3.10.100.10">
    <property type="entry name" value="Mannose-Binding Protein A, subunit A"/>
    <property type="match status" value="1"/>
</dbReference>
<organism evidence="3 4">
    <name type="scientific">Hypothenemus hampei</name>
    <name type="common">Coffee berry borer</name>
    <dbReference type="NCBI Taxonomy" id="57062"/>
    <lineage>
        <taxon>Eukaryota</taxon>
        <taxon>Metazoa</taxon>
        <taxon>Ecdysozoa</taxon>
        <taxon>Arthropoda</taxon>
        <taxon>Hexapoda</taxon>
        <taxon>Insecta</taxon>
        <taxon>Pterygota</taxon>
        <taxon>Neoptera</taxon>
        <taxon>Endopterygota</taxon>
        <taxon>Coleoptera</taxon>
        <taxon>Polyphaga</taxon>
        <taxon>Cucujiformia</taxon>
        <taxon>Curculionidae</taxon>
        <taxon>Scolytinae</taxon>
        <taxon>Hypothenemus</taxon>
    </lineage>
</organism>
<dbReference type="EMBL" id="JBDJPC010000003">
    <property type="protein sequence ID" value="KAL1509850.1"/>
    <property type="molecule type" value="Genomic_DNA"/>
</dbReference>
<dbReference type="InterPro" id="IPR016186">
    <property type="entry name" value="C-type_lectin-like/link_sf"/>
</dbReference>
<dbReference type="InterPro" id="IPR016187">
    <property type="entry name" value="CTDL_fold"/>
</dbReference>
<protein>
    <recommendedName>
        <fullName evidence="2">C-type lectin domain-containing protein</fullName>
    </recommendedName>
</protein>
<feature type="compositionally biased region" description="Basic residues" evidence="1">
    <location>
        <begin position="85"/>
        <end position="98"/>
    </location>
</feature>
<evidence type="ECO:0000256" key="1">
    <source>
        <dbReference type="SAM" id="MobiDB-lite"/>
    </source>
</evidence>
<dbReference type="PROSITE" id="PS50041">
    <property type="entry name" value="C_TYPE_LECTIN_2"/>
    <property type="match status" value="1"/>
</dbReference>
<dbReference type="SUPFAM" id="SSF56436">
    <property type="entry name" value="C-type lectin-like"/>
    <property type="match status" value="1"/>
</dbReference>
<reference evidence="3 4" key="1">
    <citation type="submission" date="2024-05" db="EMBL/GenBank/DDBJ databases">
        <title>Genetic variation in Jamaican populations of the coffee berry borer (Hypothenemus hampei).</title>
        <authorList>
            <person name="Errbii M."/>
            <person name="Myrie A."/>
        </authorList>
    </citation>
    <scope>NUCLEOTIDE SEQUENCE [LARGE SCALE GENOMIC DNA]</scope>
    <source>
        <strain evidence="3">JA-Hopewell-2020-01-JO</strain>
        <tissue evidence="3">Whole body</tissue>
    </source>
</reference>
<evidence type="ECO:0000259" key="2">
    <source>
        <dbReference type="PROSITE" id="PS50041"/>
    </source>
</evidence>
<sequence>MQQIDFVNAMLKCKQAGRKIATVNSADEQSLLKSAIVAYGINNPIGYWIGAGAESYQTNFYWIQTGVKLTYANWGTSQQNYSGHTSRKLRSRRQLLSC</sequence>
<name>A0ABD1F3K7_HYPHA</name>
<dbReference type="InterPro" id="IPR001304">
    <property type="entry name" value="C-type_lectin-like"/>
</dbReference>
<evidence type="ECO:0000313" key="3">
    <source>
        <dbReference type="EMBL" id="KAL1509850.1"/>
    </source>
</evidence>
<accession>A0ABD1F3K7</accession>
<dbReference type="CDD" id="cd00037">
    <property type="entry name" value="CLECT"/>
    <property type="match status" value="1"/>
</dbReference>
<gene>
    <name evidence="3" type="ORF">ABEB36_004526</name>
</gene>
<comment type="caution">
    <text evidence="3">The sequence shown here is derived from an EMBL/GenBank/DDBJ whole genome shotgun (WGS) entry which is preliminary data.</text>
</comment>
<feature type="domain" description="C-type lectin" evidence="2">
    <location>
        <begin position="1"/>
        <end position="98"/>
    </location>
</feature>
<dbReference type="Pfam" id="PF00059">
    <property type="entry name" value="Lectin_C"/>
    <property type="match status" value="1"/>
</dbReference>
<evidence type="ECO:0000313" key="4">
    <source>
        <dbReference type="Proteomes" id="UP001566132"/>
    </source>
</evidence>
<keyword evidence="4" id="KW-1185">Reference proteome</keyword>
<proteinExistence type="predicted"/>
<dbReference type="Proteomes" id="UP001566132">
    <property type="component" value="Unassembled WGS sequence"/>
</dbReference>